<organism evidence="2 3">
    <name type="scientific">Naasia aerilata</name>
    <dbReference type="NCBI Taxonomy" id="1162966"/>
    <lineage>
        <taxon>Bacteria</taxon>
        <taxon>Bacillati</taxon>
        <taxon>Actinomycetota</taxon>
        <taxon>Actinomycetes</taxon>
        <taxon>Micrococcales</taxon>
        <taxon>Microbacteriaceae</taxon>
        <taxon>Naasia</taxon>
    </lineage>
</organism>
<dbReference type="Pfam" id="PF02811">
    <property type="entry name" value="PHP"/>
    <property type="match status" value="1"/>
</dbReference>
<feature type="domain" description="Polymerase/histidinol phosphatase N-terminal" evidence="1">
    <location>
        <begin position="9"/>
        <end position="76"/>
    </location>
</feature>
<dbReference type="InterPro" id="IPR004805">
    <property type="entry name" value="DnaE2/DnaE/PolC"/>
</dbReference>
<dbReference type="SMART" id="SM00481">
    <property type="entry name" value="POLIIIAc"/>
    <property type="match status" value="1"/>
</dbReference>
<keyword evidence="3" id="KW-1185">Reference proteome</keyword>
<gene>
    <name evidence="2" type="ORF">GCM10025866_32510</name>
</gene>
<protein>
    <recommendedName>
        <fullName evidence="1">Polymerase/histidinol phosphatase N-terminal domain-containing protein</fullName>
    </recommendedName>
</protein>
<name>A0ABM8GG51_9MICO</name>
<proteinExistence type="predicted"/>
<dbReference type="Gene3D" id="3.20.20.140">
    <property type="entry name" value="Metal-dependent hydrolases"/>
    <property type="match status" value="1"/>
</dbReference>
<accession>A0ABM8GG51</accession>
<dbReference type="EMBL" id="AP027731">
    <property type="protein sequence ID" value="BDZ47342.1"/>
    <property type="molecule type" value="Genomic_DNA"/>
</dbReference>
<evidence type="ECO:0000313" key="2">
    <source>
        <dbReference type="EMBL" id="BDZ47342.1"/>
    </source>
</evidence>
<dbReference type="SUPFAM" id="SSF89550">
    <property type="entry name" value="PHP domain-like"/>
    <property type="match status" value="1"/>
</dbReference>
<sequence>MASSGDSFVHLHVHSEYSMLDGAARVKPLIDAAVEQGMPAVAVTDHGNVFGAFDFWRTATSAGIKPIIGTEAYLTPEPTAATRRACAGGTAARTTCPVPAPTRT</sequence>
<evidence type="ECO:0000313" key="3">
    <source>
        <dbReference type="Proteomes" id="UP001321498"/>
    </source>
</evidence>
<dbReference type="InterPro" id="IPR003141">
    <property type="entry name" value="Pol/His_phosphatase_N"/>
</dbReference>
<dbReference type="PANTHER" id="PTHR32294:SF0">
    <property type="entry name" value="DNA POLYMERASE III SUBUNIT ALPHA"/>
    <property type="match status" value="1"/>
</dbReference>
<dbReference type="InterPro" id="IPR016195">
    <property type="entry name" value="Pol/histidinol_Pase-like"/>
</dbReference>
<dbReference type="Proteomes" id="UP001321498">
    <property type="component" value="Chromosome"/>
</dbReference>
<dbReference type="PANTHER" id="PTHR32294">
    <property type="entry name" value="DNA POLYMERASE III SUBUNIT ALPHA"/>
    <property type="match status" value="1"/>
</dbReference>
<dbReference type="InterPro" id="IPR004013">
    <property type="entry name" value="PHP_dom"/>
</dbReference>
<reference evidence="3" key="1">
    <citation type="journal article" date="2019" name="Int. J. Syst. Evol. Microbiol.">
        <title>The Global Catalogue of Microorganisms (GCM) 10K type strain sequencing project: providing services to taxonomists for standard genome sequencing and annotation.</title>
        <authorList>
            <consortium name="The Broad Institute Genomics Platform"/>
            <consortium name="The Broad Institute Genome Sequencing Center for Infectious Disease"/>
            <person name="Wu L."/>
            <person name="Ma J."/>
        </authorList>
    </citation>
    <scope>NUCLEOTIDE SEQUENCE [LARGE SCALE GENOMIC DNA]</scope>
    <source>
        <strain evidence="3">NBRC 108725</strain>
    </source>
</reference>
<evidence type="ECO:0000259" key="1">
    <source>
        <dbReference type="SMART" id="SM00481"/>
    </source>
</evidence>